<dbReference type="InterPro" id="IPR036034">
    <property type="entry name" value="PDZ_sf"/>
</dbReference>
<comment type="caution">
    <text evidence="5">The sequence shown here is derived from an EMBL/GenBank/DDBJ whole genome shotgun (WGS) entry which is preliminary data.</text>
</comment>
<dbReference type="InterPro" id="IPR001940">
    <property type="entry name" value="Peptidase_S1C"/>
</dbReference>
<dbReference type="SUPFAM" id="SSF50494">
    <property type="entry name" value="Trypsin-like serine proteases"/>
    <property type="match status" value="1"/>
</dbReference>
<evidence type="ECO:0000259" key="4">
    <source>
        <dbReference type="Pfam" id="PF13180"/>
    </source>
</evidence>
<evidence type="ECO:0000256" key="2">
    <source>
        <dbReference type="ARBA" id="ARBA00022801"/>
    </source>
</evidence>
<evidence type="ECO:0000256" key="3">
    <source>
        <dbReference type="SAM" id="Phobius"/>
    </source>
</evidence>
<dbReference type="InterPro" id="IPR009003">
    <property type="entry name" value="Peptidase_S1_PA"/>
</dbReference>
<dbReference type="PANTHER" id="PTHR43343">
    <property type="entry name" value="PEPTIDASE S12"/>
    <property type="match status" value="1"/>
</dbReference>
<keyword evidence="3" id="KW-0472">Membrane</keyword>
<keyword evidence="2" id="KW-0378">Hydrolase</keyword>
<protein>
    <submittedName>
        <fullName evidence="5">2-alkenal reductase</fullName>
        <ecNumber evidence="5">1.3.1.74</ecNumber>
    </submittedName>
</protein>
<name>A0A812F439_9ARCH</name>
<keyword evidence="3" id="KW-1133">Transmembrane helix</keyword>
<reference evidence="5" key="1">
    <citation type="submission" date="2021-02" db="EMBL/GenBank/DDBJ databases">
        <authorList>
            <person name="Han P."/>
        </authorList>
    </citation>
    <scope>NUCLEOTIDE SEQUENCE</scope>
    <source>
        <strain evidence="5">Candidatus Nitrosotenuis uzonensis 5A</strain>
    </source>
</reference>
<dbReference type="Proteomes" id="UP000655759">
    <property type="component" value="Unassembled WGS sequence"/>
</dbReference>
<evidence type="ECO:0000313" key="5">
    <source>
        <dbReference type="EMBL" id="CAE6501904.1"/>
    </source>
</evidence>
<keyword evidence="1" id="KW-0645">Protease</keyword>
<organism evidence="5 6">
    <name type="scientific">Candidatus Nitrosotenuis uzonensis</name>
    <dbReference type="NCBI Taxonomy" id="1407055"/>
    <lineage>
        <taxon>Archaea</taxon>
        <taxon>Nitrososphaerota</taxon>
        <taxon>Candidatus Nitrosotenuis</taxon>
    </lineage>
</organism>
<dbReference type="Gene3D" id="2.40.10.120">
    <property type="match status" value="1"/>
</dbReference>
<dbReference type="AlphaFoldDB" id="A0A812F439"/>
<gene>
    <name evidence="5" type="ORF">NUZ5A_51212</name>
</gene>
<dbReference type="Pfam" id="PF13365">
    <property type="entry name" value="Trypsin_2"/>
    <property type="match status" value="1"/>
</dbReference>
<keyword evidence="3" id="KW-0812">Transmembrane</keyword>
<feature type="domain" description="PDZ" evidence="4">
    <location>
        <begin position="276"/>
        <end position="371"/>
    </location>
</feature>
<dbReference type="PRINTS" id="PR00834">
    <property type="entry name" value="PROTEASES2C"/>
</dbReference>
<dbReference type="CDD" id="cd06779">
    <property type="entry name" value="cpPDZ_Deg_HtrA-like"/>
    <property type="match status" value="1"/>
</dbReference>
<keyword evidence="5" id="KW-0560">Oxidoreductase</keyword>
<sequence>MLSKSTAIVGSLLGVIIVLIAYSVLLNPPSQIPTTDVISQTTKNVGIAQNADYELSLVQIFDKSEAGVVRINVQRPAEASRGPVGIGSGFVYDKEGHIITNAHVVDKADKVTVTFLDGRSFKGRVIGQDVFTDLAVIKVNASSDALHPLELGDSSQLRVGQPIAAIGNPFGLSGSMTSGIVSALGRLLPTQDRGFQIPDIIQTDAAINPGNSGGPLLNMQGQVVGINTAIQSESGEFSGVGFAIPSNTVKKIVPGLIWDGIYHHPWVGISGRDIDPELAEILGLKDARGFLIINVLDDSPAEKAGLRGTTESKDIDGVRYHLGGDIILAVDDKTVRKIDDILIHLQREKTVGDQMVLQILRDGKVTDVVITLTERPNSNSIINSTNSTQR</sequence>
<evidence type="ECO:0000256" key="1">
    <source>
        <dbReference type="ARBA" id="ARBA00022670"/>
    </source>
</evidence>
<dbReference type="PANTHER" id="PTHR43343:SF3">
    <property type="entry name" value="PROTEASE DO-LIKE 8, CHLOROPLASTIC"/>
    <property type="match status" value="1"/>
</dbReference>
<feature type="transmembrane region" description="Helical" evidence="3">
    <location>
        <begin position="7"/>
        <end position="25"/>
    </location>
</feature>
<proteinExistence type="predicted"/>
<dbReference type="GO" id="GO:0006508">
    <property type="term" value="P:proteolysis"/>
    <property type="evidence" value="ECO:0007669"/>
    <property type="project" value="UniProtKB-KW"/>
</dbReference>
<accession>A0A812F439</accession>
<dbReference type="Gene3D" id="2.30.42.10">
    <property type="match status" value="1"/>
</dbReference>
<dbReference type="EMBL" id="CAJNAQ010000005">
    <property type="protein sequence ID" value="CAE6501904.1"/>
    <property type="molecule type" value="Genomic_DNA"/>
</dbReference>
<dbReference type="EC" id="1.3.1.74" evidence="5"/>
<dbReference type="SUPFAM" id="SSF50156">
    <property type="entry name" value="PDZ domain-like"/>
    <property type="match status" value="1"/>
</dbReference>
<dbReference type="InterPro" id="IPR001478">
    <property type="entry name" value="PDZ"/>
</dbReference>
<dbReference type="GO" id="GO:0004252">
    <property type="term" value="F:serine-type endopeptidase activity"/>
    <property type="evidence" value="ECO:0007669"/>
    <property type="project" value="InterPro"/>
</dbReference>
<dbReference type="InterPro" id="IPR051201">
    <property type="entry name" value="Chloro_Bact_Ser_Proteases"/>
</dbReference>
<dbReference type="GO" id="GO:0032440">
    <property type="term" value="F:2-alkenal reductase [NAD(P)H] activity"/>
    <property type="evidence" value="ECO:0007669"/>
    <property type="project" value="UniProtKB-EC"/>
</dbReference>
<evidence type="ECO:0000313" key="6">
    <source>
        <dbReference type="Proteomes" id="UP000655759"/>
    </source>
</evidence>
<dbReference type="Pfam" id="PF13180">
    <property type="entry name" value="PDZ_2"/>
    <property type="match status" value="1"/>
</dbReference>